<keyword evidence="1" id="KW-1133">Transmembrane helix</keyword>
<dbReference type="EMBL" id="CP045068">
    <property type="protein sequence ID" value="QFQ90718.1"/>
    <property type="molecule type" value="Genomic_DNA"/>
</dbReference>
<feature type="transmembrane region" description="Helical" evidence="1">
    <location>
        <begin position="50"/>
        <end position="73"/>
    </location>
</feature>
<sequence>MEIRSKKISNTAGTALLIVSAISELFRGLLDSFYDLCELKENERMSFKELLIGVTVTLGIFLAFLALTSFIILQGSAYK</sequence>
<organism evidence="2 3">
    <name type="scientific">Lacticaseibacillus manihotivorans</name>
    <dbReference type="NCBI Taxonomy" id="88233"/>
    <lineage>
        <taxon>Bacteria</taxon>
        <taxon>Bacillati</taxon>
        <taxon>Bacillota</taxon>
        <taxon>Bacilli</taxon>
        <taxon>Lactobacillales</taxon>
        <taxon>Lactobacillaceae</taxon>
        <taxon>Lacticaseibacillus</taxon>
    </lineage>
</organism>
<proteinExistence type="predicted"/>
<protein>
    <submittedName>
        <fullName evidence="2">Uncharacterized protein</fullName>
    </submittedName>
</protein>
<keyword evidence="1" id="KW-0812">Transmembrane</keyword>
<evidence type="ECO:0000313" key="3">
    <source>
        <dbReference type="Proteomes" id="UP000388452"/>
    </source>
</evidence>
<dbReference type="AlphaFoldDB" id="A0A5P8JNN8"/>
<gene>
    <name evidence="2" type="ORF">LM010_04430</name>
</gene>
<evidence type="ECO:0000256" key="1">
    <source>
        <dbReference type="SAM" id="Phobius"/>
    </source>
</evidence>
<keyword evidence="1" id="KW-0472">Membrane</keyword>
<dbReference type="RefSeq" id="WP_056964807.1">
    <property type="nucleotide sequence ID" value="NZ_CP045068.1"/>
</dbReference>
<reference evidence="2 3" key="1">
    <citation type="submission" date="2019-10" db="EMBL/GenBank/DDBJ databases">
        <title>Genome sequencing of Lactobacillus manihotivorans.</title>
        <authorList>
            <person name="Kim K."/>
        </authorList>
    </citation>
    <scope>NUCLEOTIDE SEQUENCE [LARGE SCALE GENOMIC DNA]</scope>
    <source>
        <strain evidence="2 3">LM010</strain>
    </source>
</reference>
<dbReference type="Proteomes" id="UP000388452">
    <property type="component" value="Chromosome"/>
</dbReference>
<accession>A0A5P8JNN8</accession>
<name>A0A5P8JNN8_9LACO</name>
<evidence type="ECO:0000313" key="2">
    <source>
        <dbReference type="EMBL" id="QFQ90718.1"/>
    </source>
</evidence>